<keyword evidence="3" id="KW-0067">ATP-binding</keyword>
<dbReference type="GO" id="GO:0003689">
    <property type="term" value="F:DNA clamp loader activity"/>
    <property type="evidence" value="ECO:0007669"/>
    <property type="project" value="TreeGrafter"/>
</dbReference>
<evidence type="ECO:0008006" key="5">
    <source>
        <dbReference type="Google" id="ProtNLM"/>
    </source>
</evidence>
<dbReference type="CDD" id="cd00009">
    <property type="entry name" value="AAA"/>
    <property type="match status" value="1"/>
</dbReference>
<keyword evidence="1" id="KW-0235">DNA replication</keyword>
<evidence type="ECO:0000313" key="4">
    <source>
        <dbReference type="EMBL" id="QHT30225.1"/>
    </source>
</evidence>
<dbReference type="GO" id="GO:0005524">
    <property type="term" value="F:ATP binding"/>
    <property type="evidence" value="ECO:0007669"/>
    <property type="project" value="UniProtKB-KW"/>
</dbReference>
<dbReference type="InterPro" id="IPR050238">
    <property type="entry name" value="DNA_Rep/Repair_Clamp_Loader"/>
</dbReference>
<evidence type="ECO:0000256" key="1">
    <source>
        <dbReference type="ARBA" id="ARBA00022705"/>
    </source>
</evidence>
<keyword evidence="2" id="KW-0547">Nucleotide-binding</keyword>
<dbReference type="GO" id="GO:0005663">
    <property type="term" value="C:DNA replication factor C complex"/>
    <property type="evidence" value="ECO:0007669"/>
    <property type="project" value="TreeGrafter"/>
</dbReference>
<dbReference type="AlphaFoldDB" id="A0A6C0ESG0"/>
<dbReference type="EMBL" id="MN738893">
    <property type="protein sequence ID" value="QHT30225.1"/>
    <property type="molecule type" value="Genomic_DNA"/>
</dbReference>
<name>A0A6C0ESG0_9ZZZZ</name>
<dbReference type="Gene3D" id="3.40.50.300">
    <property type="entry name" value="P-loop containing nucleotide triphosphate hydrolases"/>
    <property type="match status" value="1"/>
</dbReference>
<dbReference type="GO" id="GO:0006281">
    <property type="term" value="P:DNA repair"/>
    <property type="evidence" value="ECO:0007669"/>
    <property type="project" value="TreeGrafter"/>
</dbReference>
<accession>A0A6C0ESG0</accession>
<dbReference type="GO" id="GO:0006261">
    <property type="term" value="P:DNA-templated DNA replication"/>
    <property type="evidence" value="ECO:0007669"/>
    <property type="project" value="TreeGrafter"/>
</dbReference>
<dbReference type="SUPFAM" id="SSF52540">
    <property type="entry name" value="P-loop containing nucleoside triphosphate hydrolases"/>
    <property type="match status" value="1"/>
</dbReference>
<dbReference type="PANTHER" id="PTHR11669">
    <property type="entry name" value="REPLICATION FACTOR C / DNA POLYMERASE III GAMMA-TAU SUBUNIT"/>
    <property type="match status" value="1"/>
</dbReference>
<organism evidence="4">
    <name type="scientific">viral metagenome</name>
    <dbReference type="NCBI Taxonomy" id="1070528"/>
    <lineage>
        <taxon>unclassified sequences</taxon>
        <taxon>metagenomes</taxon>
        <taxon>organismal metagenomes</taxon>
    </lineage>
</organism>
<evidence type="ECO:0000256" key="3">
    <source>
        <dbReference type="ARBA" id="ARBA00022840"/>
    </source>
</evidence>
<sequence length="272" mass="32454">MGELDIHQNIKDKLNTFIVEKKIPHIIFYGPSGCGKRYIMRFFITNIYKTVDNIKRYVMYINCAHSKGIRFIRDELKFFAKTNIHLQHGNIFKSIVLFNADKLTTDAQSALRRCIEQFSHTTRFFIVIENQNKLLKPILSRFCNIFVRLPIIDGKETSLHLYKKKFTQAKYKKLNNKRNDWLINQIDKKSNYTTIEKCITFSTKLYEKAYSALDIIQIIYNSSKIENKRKFGILIYFDKVRKEFRNEILLISFVINVVFMRPELYLENIKEM</sequence>
<proteinExistence type="predicted"/>
<evidence type="ECO:0000256" key="2">
    <source>
        <dbReference type="ARBA" id="ARBA00022741"/>
    </source>
</evidence>
<dbReference type="PANTHER" id="PTHR11669:SF20">
    <property type="entry name" value="REPLICATION FACTOR C SUBUNIT 4"/>
    <property type="match status" value="1"/>
</dbReference>
<protein>
    <recommendedName>
        <fullName evidence="5">DNA polymerase</fullName>
    </recommendedName>
</protein>
<dbReference type="InterPro" id="IPR027417">
    <property type="entry name" value="P-loop_NTPase"/>
</dbReference>
<reference evidence="4" key="1">
    <citation type="journal article" date="2020" name="Nature">
        <title>Giant virus diversity and host interactions through global metagenomics.</title>
        <authorList>
            <person name="Schulz F."/>
            <person name="Roux S."/>
            <person name="Paez-Espino D."/>
            <person name="Jungbluth S."/>
            <person name="Walsh D.A."/>
            <person name="Denef V.J."/>
            <person name="McMahon K.D."/>
            <person name="Konstantinidis K.T."/>
            <person name="Eloe-Fadrosh E.A."/>
            <person name="Kyrpides N.C."/>
            <person name="Woyke T."/>
        </authorList>
    </citation>
    <scope>NUCLEOTIDE SEQUENCE</scope>
    <source>
        <strain evidence="4">GVMAG-M-3300009149-34</strain>
    </source>
</reference>